<reference evidence="1 2" key="1">
    <citation type="submission" date="2016-12" db="EMBL/GenBank/DDBJ databases">
        <title>Draft genome sequences of strains Salinicola socius SMB35, Salinicola sp. MH3R3-1 and Chromohalobacter sp. SMB17 from the Verkhnekamsk potash mining region of Russia.</title>
        <authorList>
            <person name="Mavrodi D.V."/>
            <person name="Olsson B.E."/>
            <person name="Korsakova E.S."/>
            <person name="Pyankova A."/>
            <person name="Mavrodi O.V."/>
            <person name="Plotnikova E.G."/>
        </authorList>
    </citation>
    <scope>NUCLEOTIDE SEQUENCE [LARGE SCALE GENOMIC DNA]</scope>
    <source>
        <strain evidence="1 2">SMB35</strain>
    </source>
</reference>
<evidence type="ECO:0000313" key="1">
    <source>
        <dbReference type="EMBL" id="OLO03325.1"/>
    </source>
</evidence>
<dbReference type="EMBL" id="MSDO01000022">
    <property type="protein sequence ID" value="OLO03325.1"/>
    <property type="molecule type" value="Genomic_DNA"/>
</dbReference>
<protein>
    <submittedName>
        <fullName evidence="1">Oxidoreductase</fullName>
    </submittedName>
</protein>
<dbReference type="Pfam" id="PF06995">
    <property type="entry name" value="Phage_P2_GpU"/>
    <property type="match status" value="1"/>
</dbReference>
<dbReference type="InterPro" id="IPR009734">
    <property type="entry name" value="Myoviridae_GpU"/>
</dbReference>
<dbReference type="Proteomes" id="UP000186878">
    <property type="component" value="Unassembled WGS sequence"/>
</dbReference>
<dbReference type="OrthoDB" id="1550902at2"/>
<sequence>MLMALGMFVFETQTVPYQQIQRATEWRHASQSRVGDRPAYQYIGPGTDIITLTGTLLPEFTGGRLDLDDIREMADQGKAWPLVEGTGRQYGLWVITKVDETSSVLFRDGAAGKIEFTLSLEHVDDDRTDLLGDFTTSSLARLAGAYA</sequence>
<name>A0A1Q8SPI4_9GAMM</name>
<dbReference type="PIRSF" id="PIRSF029208">
    <property type="entry name" value="Phage_tail_GPU"/>
    <property type="match status" value="1"/>
</dbReference>
<gene>
    <name evidence="1" type="ORF">BTW07_14675</name>
</gene>
<dbReference type="RefSeq" id="WP_075570927.1">
    <property type="nucleotide sequence ID" value="NZ_MSDO01000022.1"/>
</dbReference>
<accession>A0A1Q8SPI4</accession>
<keyword evidence="2" id="KW-1185">Reference proteome</keyword>
<dbReference type="STRING" id="404433.BTW07_14675"/>
<comment type="caution">
    <text evidence="1">The sequence shown here is derived from an EMBL/GenBank/DDBJ whole genome shotgun (WGS) entry which is preliminary data.</text>
</comment>
<dbReference type="InterPro" id="IPR016912">
    <property type="entry name" value="Phage_P2_GpU"/>
</dbReference>
<organism evidence="1 2">
    <name type="scientific">Salinicola socius</name>
    <dbReference type="NCBI Taxonomy" id="404433"/>
    <lineage>
        <taxon>Bacteria</taxon>
        <taxon>Pseudomonadati</taxon>
        <taxon>Pseudomonadota</taxon>
        <taxon>Gammaproteobacteria</taxon>
        <taxon>Oceanospirillales</taxon>
        <taxon>Halomonadaceae</taxon>
        <taxon>Salinicola</taxon>
    </lineage>
</organism>
<proteinExistence type="predicted"/>
<evidence type="ECO:0000313" key="2">
    <source>
        <dbReference type="Proteomes" id="UP000186878"/>
    </source>
</evidence>
<dbReference type="AlphaFoldDB" id="A0A1Q8SPI4"/>